<sequence length="189" mass="21806">MNKKYFSKALCYADRAQYFSILIITSLFLVFSSLVCMMDGPKSMYHLLDISLISIPIILINSLIIFFSYTSKKSKQFYMTTQPYSRDAMIITKFISFSLSFIIPVVIYGVIVSLLYLTGTAGITDIIDSAVNSPMLFLWKNIFIISIGFTSMVSGIQFLQVLFGKCRYYYKNNMHTYTDCRFWIIRSIL</sequence>
<keyword evidence="3" id="KW-1185">Reference proteome</keyword>
<dbReference type="AlphaFoldDB" id="A0A7X2MYD1"/>
<keyword evidence="1" id="KW-0812">Transmembrane</keyword>
<organism evidence="2 3">
    <name type="scientific">Inconstantimicrobium porci</name>
    <dbReference type="NCBI Taxonomy" id="2652291"/>
    <lineage>
        <taxon>Bacteria</taxon>
        <taxon>Bacillati</taxon>
        <taxon>Bacillota</taxon>
        <taxon>Clostridia</taxon>
        <taxon>Eubacteriales</taxon>
        <taxon>Clostridiaceae</taxon>
        <taxon>Inconstantimicrobium</taxon>
    </lineage>
</organism>
<evidence type="ECO:0000256" key="1">
    <source>
        <dbReference type="SAM" id="Phobius"/>
    </source>
</evidence>
<keyword evidence="1" id="KW-0472">Membrane</keyword>
<dbReference type="RefSeq" id="WP_154531218.1">
    <property type="nucleotide sequence ID" value="NZ_VULX01000009.1"/>
</dbReference>
<reference evidence="2 3" key="1">
    <citation type="submission" date="2019-08" db="EMBL/GenBank/DDBJ databases">
        <title>In-depth cultivation of the pig gut microbiome towards novel bacterial diversity and tailored functional studies.</title>
        <authorList>
            <person name="Wylensek D."/>
            <person name="Hitch T.C.A."/>
            <person name="Clavel T."/>
        </authorList>
    </citation>
    <scope>NUCLEOTIDE SEQUENCE [LARGE SCALE GENOMIC DNA]</scope>
    <source>
        <strain evidence="2 3">WCA-383-APC-5B</strain>
    </source>
</reference>
<evidence type="ECO:0000313" key="3">
    <source>
        <dbReference type="Proteomes" id="UP000460287"/>
    </source>
</evidence>
<name>A0A7X2MYD1_9CLOT</name>
<evidence type="ECO:0000313" key="2">
    <source>
        <dbReference type="EMBL" id="MSR91328.1"/>
    </source>
</evidence>
<dbReference type="EMBL" id="VULX01000009">
    <property type="protein sequence ID" value="MSR91328.1"/>
    <property type="molecule type" value="Genomic_DNA"/>
</dbReference>
<feature type="transmembrane region" description="Helical" evidence="1">
    <location>
        <begin position="90"/>
        <end position="117"/>
    </location>
</feature>
<accession>A0A7X2MYD1</accession>
<feature type="transmembrane region" description="Helical" evidence="1">
    <location>
        <begin position="21"/>
        <end position="38"/>
    </location>
</feature>
<dbReference type="Proteomes" id="UP000460287">
    <property type="component" value="Unassembled WGS sequence"/>
</dbReference>
<proteinExistence type="predicted"/>
<feature type="transmembrane region" description="Helical" evidence="1">
    <location>
        <begin position="137"/>
        <end position="163"/>
    </location>
</feature>
<keyword evidence="1" id="KW-1133">Transmembrane helix</keyword>
<protein>
    <submittedName>
        <fullName evidence="2">Uncharacterized protein</fullName>
    </submittedName>
</protein>
<feature type="transmembrane region" description="Helical" evidence="1">
    <location>
        <begin position="50"/>
        <end position="69"/>
    </location>
</feature>
<gene>
    <name evidence="2" type="ORF">FYJ33_07855</name>
</gene>
<comment type="caution">
    <text evidence="2">The sequence shown here is derived from an EMBL/GenBank/DDBJ whole genome shotgun (WGS) entry which is preliminary data.</text>
</comment>